<evidence type="ECO:0000313" key="1">
    <source>
        <dbReference type="EMBL" id="KIO33903.1"/>
    </source>
</evidence>
<dbReference type="OrthoDB" id="3165706at2759"/>
<name>A0A0C3LIT4_9AGAM</name>
<keyword evidence="2" id="KW-1185">Reference proteome</keyword>
<dbReference type="EMBL" id="KN822945">
    <property type="protein sequence ID" value="KIO33903.1"/>
    <property type="molecule type" value="Genomic_DNA"/>
</dbReference>
<protein>
    <recommendedName>
        <fullName evidence="3">F-box domain-containing protein</fullName>
    </recommendedName>
</protein>
<sequence length="99" mass="11039">MRELPTELHLTIVEELGRPTHPDAYCLSHSDILALAQCCLVNRALSAAAEPLLYSRPVVTPRNLSCFVRAVVESTGRDKPKTFIPTRKARLQTSCSHRL</sequence>
<accession>A0A0C3LIT4</accession>
<proteinExistence type="predicted"/>
<dbReference type="Proteomes" id="UP000054248">
    <property type="component" value="Unassembled WGS sequence"/>
</dbReference>
<dbReference type="AlphaFoldDB" id="A0A0C3LIT4"/>
<gene>
    <name evidence="1" type="ORF">M407DRAFT_165585</name>
</gene>
<organism evidence="1 2">
    <name type="scientific">Tulasnella calospora MUT 4182</name>
    <dbReference type="NCBI Taxonomy" id="1051891"/>
    <lineage>
        <taxon>Eukaryota</taxon>
        <taxon>Fungi</taxon>
        <taxon>Dikarya</taxon>
        <taxon>Basidiomycota</taxon>
        <taxon>Agaricomycotina</taxon>
        <taxon>Agaricomycetes</taxon>
        <taxon>Cantharellales</taxon>
        <taxon>Tulasnellaceae</taxon>
        <taxon>Tulasnella</taxon>
    </lineage>
</organism>
<reference evidence="1 2" key="1">
    <citation type="submission" date="2014-04" db="EMBL/GenBank/DDBJ databases">
        <authorList>
            <consortium name="DOE Joint Genome Institute"/>
            <person name="Kuo A."/>
            <person name="Girlanda M."/>
            <person name="Perotto S."/>
            <person name="Kohler A."/>
            <person name="Nagy L.G."/>
            <person name="Floudas D."/>
            <person name="Copeland A."/>
            <person name="Barry K.W."/>
            <person name="Cichocki N."/>
            <person name="Veneault-Fourrey C."/>
            <person name="LaButti K."/>
            <person name="Lindquist E.A."/>
            <person name="Lipzen A."/>
            <person name="Lundell T."/>
            <person name="Morin E."/>
            <person name="Murat C."/>
            <person name="Sun H."/>
            <person name="Tunlid A."/>
            <person name="Henrissat B."/>
            <person name="Grigoriev I.V."/>
            <person name="Hibbett D.S."/>
            <person name="Martin F."/>
            <person name="Nordberg H.P."/>
            <person name="Cantor M.N."/>
            <person name="Hua S.X."/>
        </authorList>
    </citation>
    <scope>NUCLEOTIDE SEQUENCE [LARGE SCALE GENOMIC DNA]</scope>
    <source>
        <strain evidence="1 2">MUT 4182</strain>
    </source>
</reference>
<evidence type="ECO:0000313" key="2">
    <source>
        <dbReference type="Proteomes" id="UP000054248"/>
    </source>
</evidence>
<dbReference type="HOGENOM" id="CLU_2322074_0_0_1"/>
<reference evidence="2" key="2">
    <citation type="submission" date="2015-01" db="EMBL/GenBank/DDBJ databases">
        <title>Evolutionary Origins and Diversification of the Mycorrhizal Mutualists.</title>
        <authorList>
            <consortium name="DOE Joint Genome Institute"/>
            <consortium name="Mycorrhizal Genomics Consortium"/>
            <person name="Kohler A."/>
            <person name="Kuo A."/>
            <person name="Nagy L.G."/>
            <person name="Floudas D."/>
            <person name="Copeland A."/>
            <person name="Barry K.W."/>
            <person name="Cichocki N."/>
            <person name="Veneault-Fourrey C."/>
            <person name="LaButti K."/>
            <person name="Lindquist E.A."/>
            <person name="Lipzen A."/>
            <person name="Lundell T."/>
            <person name="Morin E."/>
            <person name="Murat C."/>
            <person name="Riley R."/>
            <person name="Ohm R."/>
            <person name="Sun H."/>
            <person name="Tunlid A."/>
            <person name="Henrissat B."/>
            <person name="Grigoriev I.V."/>
            <person name="Hibbett D.S."/>
            <person name="Martin F."/>
        </authorList>
    </citation>
    <scope>NUCLEOTIDE SEQUENCE [LARGE SCALE GENOMIC DNA]</scope>
    <source>
        <strain evidence="2">MUT 4182</strain>
    </source>
</reference>
<evidence type="ECO:0008006" key="3">
    <source>
        <dbReference type="Google" id="ProtNLM"/>
    </source>
</evidence>